<evidence type="ECO:0000313" key="2">
    <source>
        <dbReference type="EMBL" id="WWF03209.1"/>
    </source>
</evidence>
<name>A0ABZ2F7H3_METCP</name>
<keyword evidence="1" id="KW-0472">Membrane</keyword>
<evidence type="ECO:0008006" key="4">
    <source>
        <dbReference type="Google" id="ProtNLM"/>
    </source>
</evidence>
<reference evidence="2 3" key="1">
    <citation type="submission" date="2022-09" db="EMBL/GenBank/DDBJ databases">
        <authorList>
            <person name="Giprobiosintez L."/>
        </authorList>
    </citation>
    <scope>NUCLEOTIDE SEQUENCE [LARGE SCALE GENOMIC DNA]</scope>
    <source>
        <strain evidence="3">VKPM-B-12549 (GBS-15)</strain>
    </source>
</reference>
<dbReference type="SUPFAM" id="SSF52833">
    <property type="entry name" value="Thioredoxin-like"/>
    <property type="match status" value="1"/>
</dbReference>
<gene>
    <name evidence="2" type="ORF">N4J17_06210</name>
</gene>
<dbReference type="Gene3D" id="3.40.30.10">
    <property type="entry name" value="Glutaredoxin"/>
    <property type="match status" value="1"/>
</dbReference>
<evidence type="ECO:0000313" key="3">
    <source>
        <dbReference type="Proteomes" id="UP001359308"/>
    </source>
</evidence>
<accession>A0ABZ2F7H3</accession>
<keyword evidence="3" id="KW-1185">Reference proteome</keyword>
<evidence type="ECO:0000256" key="1">
    <source>
        <dbReference type="SAM" id="Phobius"/>
    </source>
</evidence>
<feature type="transmembrane region" description="Helical" evidence="1">
    <location>
        <begin position="20"/>
        <end position="38"/>
    </location>
</feature>
<protein>
    <recommendedName>
        <fullName evidence="4">Thioredoxin domain-containing protein</fullName>
    </recommendedName>
</protein>
<dbReference type="Proteomes" id="UP001359308">
    <property type="component" value="Chromosome"/>
</dbReference>
<proteinExistence type="predicted"/>
<keyword evidence="1" id="KW-1133">Transmembrane helix</keyword>
<dbReference type="InterPro" id="IPR036249">
    <property type="entry name" value="Thioredoxin-like_sf"/>
</dbReference>
<sequence>MNRLTTMALTSTQRRNQRTIIIIAMICIVPFVVAWYLARHPQWVMGDLGNVGHLVTPVVPLNYSELLAAPVTSSESMAQLKGRWIVVSVAAGPCAEVCRQNLYKTRQMRLMLNKEIPRVRRLLLLTDPGAAGALADWLQQDEFLAVAGLAPALREKLEKAAGGPLQPGQILLLDPLGNLMMYYDADFDPYGVLKDLKHLLRASRIG</sequence>
<dbReference type="RefSeq" id="WP_198323234.1">
    <property type="nucleotide sequence ID" value="NZ_CP104311.1"/>
</dbReference>
<dbReference type="EMBL" id="CP104311">
    <property type="protein sequence ID" value="WWF03209.1"/>
    <property type="molecule type" value="Genomic_DNA"/>
</dbReference>
<keyword evidence="1" id="KW-0812">Transmembrane</keyword>
<organism evidence="2 3">
    <name type="scientific">Methylococcus capsulatus</name>
    <dbReference type="NCBI Taxonomy" id="414"/>
    <lineage>
        <taxon>Bacteria</taxon>
        <taxon>Pseudomonadati</taxon>
        <taxon>Pseudomonadota</taxon>
        <taxon>Gammaproteobacteria</taxon>
        <taxon>Methylococcales</taxon>
        <taxon>Methylococcaceae</taxon>
        <taxon>Methylococcus</taxon>
    </lineage>
</organism>